<dbReference type="GO" id="GO:0140662">
    <property type="term" value="F:ATP-dependent protein folding chaperone"/>
    <property type="evidence" value="ECO:0007669"/>
    <property type="project" value="InterPro"/>
</dbReference>
<sequence>MAKILSFSDDARHLLEHGVNALADAVKVTLGPRGRNVVLDKKFGVPTITNDGVTIAKEIELTNPYENLGAQLVKEVATKTNDVAGDGTTTATVLAQAMVREGLRNVAAGANPTGLKRGIDAAAAKVSEALLGKAVEVSGKESIAHVATVSAQDAAIGELIAEAMEKVGRDGVITVEEGSALVTELEVTEGLQFDKGFISPNFVTDLEAQEAVLEDPYILITTQKISAIEELLPLLEKVLQNNKPLLIVAEDVEGQALSTLVVNALRKTVKVCAVKAPGFGDRRKAMLQDMAILTGAELVAPELGYKLDQVGLEVLGTARRVVVDKENTTVVDGGGQSAEVADRVAQIRKEIEASDSEWDREKLAERLAKLSGGIAVIKVGAATEVEMKERKHRIEDAIAATKAAVEEGTVPGGGAALAQILPALDDDLGFTGDEKVGVSIVRKSLVEPLRWIAQNAGHDGYVVVQKVVGKDWGHGLDAATGEYVDLAKSGIIDPVKVTRNAVSNAASIAGLLLTTESLVVEKPAQPEPAAAGGHGHSHGHGHQHGPGF</sequence>
<dbReference type="InterPro" id="IPR027413">
    <property type="entry name" value="GROEL-like_equatorial_sf"/>
</dbReference>
<feature type="binding site" evidence="9">
    <location>
        <begin position="477"/>
        <end position="479"/>
    </location>
    <ligand>
        <name>ATP</name>
        <dbReference type="ChEBI" id="CHEBI:30616"/>
    </ligand>
</feature>
<feature type="binding site" evidence="9">
    <location>
        <begin position="29"/>
        <end position="32"/>
    </location>
    <ligand>
        <name>ATP</name>
        <dbReference type="ChEBI" id="CHEBI:30616"/>
    </ligand>
</feature>
<evidence type="ECO:0000256" key="11">
    <source>
        <dbReference type="RuleBase" id="RU000419"/>
    </source>
</evidence>
<feature type="binding site" evidence="9">
    <location>
        <begin position="86"/>
        <end position="90"/>
    </location>
    <ligand>
        <name>ATP</name>
        <dbReference type="ChEBI" id="CHEBI:30616"/>
    </ligand>
</feature>
<keyword evidence="7 9" id="KW-0413">Isomerase</keyword>
<dbReference type="Gene3D" id="3.50.7.10">
    <property type="entry name" value="GroEL"/>
    <property type="match status" value="1"/>
</dbReference>
<dbReference type="Gene3D" id="1.10.560.10">
    <property type="entry name" value="GroEL-like equatorial domain"/>
    <property type="match status" value="1"/>
</dbReference>
<keyword evidence="6 9" id="KW-0143">Chaperone</keyword>
<feature type="compositionally biased region" description="Basic residues" evidence="12">
    <location>
        <begin position="535"/>
        <end position="548"/>
    </location>
</feature>
<feature type="binding site" evidence="9">
    <location>
        <position position="413"/>
    </location>
    <ligand>
        <name>ATP</name>
        <dbReference type="ChEBI" id="CHEBI:30616"/>
    </ligand>
</feature>
<evidence type="ECO:0000256" key="2">
    <source>
        <dbReference type="ARBA" id="ARBA00004241"/>
    </source>
</evidence>
<dbReference type="GO" id="GO:0042603">
    <property type="term" value="C:capsule"/>
    <property type="evidence" value="ECO:0007669"/>
    <property type="project" value="UniProtKB-SubCell"/>
</dbReference>
<dbReference type="NCBIfam" id="NF009488">
    <property type="entry name" value="PRK12850.1"/>
    <property type="match status" value="1"/>
</dbReference>
<dbReference type="AlphaFoldDB" id="A0A1C4U662"/>
<name>A0A1C4U662_9ACTN</name>
<dbReference type="GO" id="GO:0009986">
    <property type="term" value="C:cell surface"/>
    <property type="evidence" value="ECO:0007669"/>
    <property type="project" value="UniProtKB-SubCell"/>
</dbReference>
<dbReference type="Gene3D" id="3.30.260.10">
    <property type="entry name" value="TCP-1-like chaperonin intermediate domain"/>
    <property type="match status" value="1"/>
</dbReference>
<dbReference type="Proteomes" id="UP000198551">
    <property type="component" value="Unassembled WGS sequence"/>
</dbReference>
<dbReference type="GO" id="GO:0009408">
    <property type="term" value="P:response to heat"/>
    <property type="evidence" value="ECO:0007669"/>
    <property type="project" value="UniProtKB-ARBA"/>
</dbReference>
<organism evidence="13 14">
    <name type="scientific">Micromonospora marina</name>
    <dbReference type="NCBI Taxonomy" id="307120"/>
    <lineage>
        <taxon>Bacteria</taxon>
        <taxon>Bacillati</taxon>
        <taxon>Actinomycetota</taxon>
        <taxon>Actinomycetes</taxon>
        <taxon>Micromonosporales</taxon>
        <taxon>Micromonosporaceae</taxon>
        <taxon>Micromonospora</taxon>
    </lineage>
</organism>
<reference evidence="14" key="1">
    <citation type="submission" date="2016-06" db="EMBL/GenBank/DDBJ databases">
        <authorList>
            <person name="Varghese N."/>
        </authorList>
    </citation>
    <scope>NUCLEOTIDE SEQUENCE [LARGE SCALE GENOMIC DNA]</scope>
    <source>
        <strain evidence="14">DSM 45555</strain>
    </source>
</reference>
<dbReference type="HAMAP" id="MF_00600">
    <property type="entry name" value="CH60"/>
    <property type="match status" value="1"/>
</dbReference>
<keyword evidence="14" id="KW-1185">Reference proteome</keyword>
<dbReference type="EC" id="5.6.1.7" evidence="9"/>
<dbReference type="Pfam" id="PF00118">
    <property type="entry name" value="Cpn60_TCP1"/>
    <property type="match status" value="1"/>
</dbReference>
<dbReference type="CDD" id="cd03344">
    <property type="entry name" value="GroEL"/>
    <property type="match status" value="1"/>
</dbReference>
<dbReference type="SUPFAM" id="SSF54849">
    <property type="entry name" value="GroEL-intermediate domain like"/>
    <property type="match status" value="1"/>
</dbReference>
<feature type="region of interest" description="Disordered" evidence="12">
    <location>
        <begin position="526"/>
        <end position="548"/>
    </location>
</feature>
<keyword evidence="4 9" id="KW-0547">Nucleotide-binding</keyword>
<dbReference type="GO" id="GO:0005524">
    <property type="term" value="F:ATP binding"/>
    <property type="evidence" value="ECO:0007669"/>
    <property type="project" value="UniProtKB-UniRule"/>
</dbReference>
<comment type="subunit">
    <text evidence="9 11">Forms a cylinder of 14 subunits composed of two heptameric rings stacked back-to-back. Interacts with the co-chaperonin GroES.</text>
</comment>
<accession>A0A1C4U662</accession>
<evidence type="ECO:0000256" key="8">
    <source>
        <dbReference type="ARBA" id="ARBA00025702"/>
    </source>
</evidence>
<evidence type="ECO:0000256" key="3">
    <source>
        <dbReference type="ARBA" id="ARBA00006607"/>
    </source>
</evidence>
<dbReference type="NCBIfam" id="NF009489">
    <property type="entry name" value="PRK12851.1"/>
    <property type="match status" value="1"/>
</dbReference>
<feature type="binding site" evidence="9">
    <location>
        <position position="493"/>
    </location>
    <ligand>
        <name>ATP</name>
        <dbReference type="ChEBI" id="CHEBI:30616"/>
    </ligand>
</feature>
<evidence type="ECO:0000256" key="9">
    <source>
        <dbReference type="HAMAP-Rule" id="MF_00600"/>
    </source>
</evidence>
<dbReference type="GO" id="GO:0016853">
    <property type="term" value="F:isomerase activity"/>
    <property type="evidence" value="ECO:0007669"/>
    <property type="project" value="UniProtKB-KW"/>
</dbReference>
<dbReference type="InterPro" id="IPR027409">
    <property type="entry name" value="GroEL-like_apical_dom_sf"/>
</dbReference>
<evidence type="ECO:0000256" key="5">
    <source>
        <dbReference type="ARBA" id="ARBA00022840"/>
    </source>
</evidence>
<evidence type="ECO:0000256" key="4">
    <source>
        <dbReference type="ARBA" id="ARBA00022741"/>
    </source>
</evidence>
<evidence type="ECO:0000313" key="13">
    <source>
        <dbReference type="EMBL" id="SCE67161.1"/>
    </source>
</evidence>
<comment type="function">
    <text evidence="9 11">Together with its co-chaperonin GroES, plays an essential role in assisting protein folding. The GroEL-GroES system forms a nano-cage that allows encapsulation of the non-native substrate proteins and provides a physical environment optimized to promote and accelerate protein folding.</text>
</comment>
<dbReference type="InterPro" id="IPR027410">
    <property type="entry name" value="TCP-1-like_intermed_sf"/>
</dbReference>
<dbReference type="NCBIfam" id="NF000592">
    <property type="entry name" value="PRK00013.1"/>
    <property type="match status" value="1"/>
</dbReference>
<proteinExistence type="inferred from homology"/>
<gene>
    <name evidence="9" type="primary">groEL</name>
    <name evidence="9" type="synonym">groL</name>
    <name evidence="13" type="ORF">GA0070215_101267</name>
</gene>
<dbReference type="InterPro" id="IPR001844">
    <property type="entry name" value="Cpn60/GroEL"/>
</dbReference>
<dbReference type="FunFam" id="3.50.7.10:FF:000001">
    <property type="entry name" value="60 kDa chaperonin"/>
    <property type="match status" value="1"/>
</dbReference>
<dbReference type="InterPro" id="IPR002423">
    <property type="entry name" value="Cpn60/GroEL/TCP-1"/>
</dbReference>
<comment type="caution">
    <text evidence="9">Lacks conserved residue(s) required for the propagation of feature annotation.</text>
</comment>
<comment type="similarity">
    <text evidence="3 9 10">Belongs to the chaperonin (HSP60) family.</text>
</comment>
<dbReference type="SUPFAM" id="SSF52029">
    <property type="entry name" value="GroEL apical domain-like"/>
    <property type="match status" value="1"/>
</dbReference>
<comment type="subcellular location">
    <subcellularLocation>
        <location evidence="2">Cell surface</location>
    </subcellularLocation>
    <subcellularLocation>
        <location evidence="9">Cytoplasm</location>
    </subcellularLocation>
    <subcellularLocation>
        <location evidence="8">Secreted</location>
        <location evidence="8">Capsule</location>
    </subcellularLocation>
    <subcellularLocation>
        <location evidence="1">Secreted</location>
        <location evidence="1">Cell wall</location>
    </subcellularLocation>
</comment>
<dbReference type="GO" id="GO:0051082">
    <property type="term" value="F:unfolded protein binding"/>
    <property type="evidence" value="ECO:0007669"/>
    <property type="project" value="UniProtKB-UniRule"/>
</dbReference>
<dbReference type="InterPro" id="IPR018370">
    <property type="entry name" value="Chaperonin_Cpn60_CS"/>
</dbReference>
<keyword evidence="9" id="KW-0963">Cytoplasm</keyword>
<evidence type="ECO:0000256" key="12">
    <source>
        <dbReference type="SAM" id="MobiDB-lite"/>
    </source>
</evidence>
<evidence type="ECO:0000256" key="10">
    <source>
        <dbReference type="RuleBase" id="RU000418"/>
    </source>
</evidence>
<dbReference type="NCBIfam" id="NF009487">
    <property type="entry name" value="PRK12849.1"/>
    <property type="match status" value="1"/>
</dbReference>
<dbReference type="EMBL" id="FMCV01000001">
    <property type="protein sequence ID" value="SCE67161.1"/>
    <property type="molecule type" value="Genomic_DNA"/>
</dbReference>
<dbReference type="GO" id="GO:0042026">
    <property type="term" value="P:protein refolding"/>
    <property type="evidence" value="ECO:0007669"/>
    <property type="project" value="UniProtKB-UniRule"/>
</dbReference>
<keyword evidence="5 9" id="KW-0067">ATP-binding</keyword>
<evidence type="ECO:0000256" key="6">
    <source>
        <dbReference type="ARBA" id="ARBA00023186"/>
    </source>
</evidence>
<dbReference type="PANTHER" id="PTHR45633">
    <property type="entry name" value="60 KDA HEAT SHOCK PROTEIN, MITOCHONDRIAL"/>
    <property type="match status" value="1"/>
</dbReference>
<evidence type="ECO:0000256" key="7">
    <source>
        <dbReference type="ARBA" id="ARBA00023235"/>
    </source>
</evidence>
<dbReference type="RefSeq" id="WP_018784627.1">
    <property type="nucleotide sequence ID" value="NZ_FMCV01000001.1"/>
</dbReference>
<dbReference type="NCBIfam" id="TIGR02348">
    <property type="entry name" value="GroEL"/>
    <property type="match status" value="1"/>
</dbReference>
<dbReference type="PRINTS" id="PR00298">
    <property type="entry name" value="CHAPERONIN60"/>
</dbReference>
<protein>
    <recommendedName>
        <fullName evidence="9">Chaperonin GroEL</fullName>
        <ecNumber evidence="9">5.6.1.7</ecNumber>
    </recommendedName>
    <alternativeName>
        <fullName evidence="9">60 kDa chaperonin</fullName>
    </alternativeName>
    <alternativeName>
        <fullName evidence="9">Chaperonin-60</fullName>
        <shortName evidence="9">Cpn60</shortName>
    </alternativeName>
</protein>
<dbReference type="PROSITE" id="PS00296">
    <property type="entry name" value="CHAPERONINS_CPN60"/>
    <property type="match status" value="1"/>
</dbReference>
<evidence type="ECO:0000313" key="14">
    <source>
        <dbReference type="Proteomes" id="UP000198551"/>
    </source>
</evidence>
<dbReference type="SUPFAM" id="SSF48592">
    <property type="entry name" value="GroEL equatorial domain-like"/>
    <property type="match status" value="1"/>
</dbReference>
<dbReference type="GO" id="GO:0005737">
    <property type="term" value="C:cytoplasm"/>
    <property type="evidence" value="ECO:0007669"/>
    <property type="project" value="UniProtKB-SubCell"/>
</dbReference>
<evidence type="ECO:0000256" key="1">
    <source>
        <dbReference type="ARBA" id="ARBA00004191"/>
    </source>
</evidence>